<reference evidence="1" key="1">
    <citation type="submission" date="2023-02" db="EMBL/GenBank/DDBJ databases">
        <title>Genome of toxic invasive species Heracleum sosnowskyi carries increased number of genes despite the absence of recent whole-genome duplications.</title>
        <authorList>
            <person name="Schelkunov M."/>
            <person name="Shtratnikova V."/>
            <person name="Makarenko M."/>
            <person name="Klepikova A."/>
            <person name="Omelchenko D."/>
            <person name="Novikova G."/>
            <person name="Obukhova E."/>
            <person name="Bogdanov V."/>
            <person name="Penin A."/>
            <person name="Logacheva M."/>
        </authorList>
    </citation>
    <scope>NUCLEOTIDE SEQUENCE</scope>
    <source>
        <strain evidence="1">Hsosn_3</strain>
        <tissue evidence="1">Leaf</tissue>
    </source>
</reference>
<evidence type="ECO:0000313" key="1">
    <source>
        <dbReference type="EMBL" id="KAK1381996.1"/>
    </source>
</evidence>
<dbReference type="AlphaFoldDB" id="A0AAD8IAH0"/>
<gene>
    <name evidence="1" type="ORF">POM88_019731</name>
</gene>
<evidence type="ECO:0000313" key="2">
    <source>
        <dbReference type="Proteomes" id="UP001237642"/>
    </source>
</evidence>
<name>A0AAD8IAH0_9APIA</name>
<organism evidence="1 2">
    <name type="scientific">Heracleum sosnowskyi</name>
    <dbReference type="NCBI Taxonomy" id="360622"/>
    <lineage>
        <taxon>Eukaryota</taxon>
        <taxon>Viridiplantae</taxon>
        <taxon>Streptophyta</taxon>
        <taxon>Embryophyta</taxon>
        <taxon>Tracheophyta</taxon>
        <taxon>Spermatophyta</taxon>
        <taxon>Magnoliopsida</taxon>
        <taxon>eudicotyledons</taxon>
        <taxon>Gunneridae</taxon>
        <taxon>Pentapetalae</taxon>
        <taxon>asterids</taxon>
        <taxon>campanulids</taxon>
        <taxon>Apiales</taxon>
        <taxon>Apiaceae</taxon>
        <taxon>Apioideae</taxon>
        <taxon>apioid superclade</taxon>
        <taxon>Tordylieae</taxon>
        <taxon>Tordyliinae</taxon>
        <taxon>Heracleum</taxon>
    </lineage>
</organism>
<reference evidence="1" key="2">
    <citation type="submission" date="2023-05" db="EMBL/GenBank/DDBJ databases">
        <authorList>
            <person name="Schelkunov M.I."/>
        </authorList>
    </citation>
    <scope>NUCLEOTIDE SEQUENCE</scope>
    <source>
        <strain evidence="1">Hsosn_3</strain>
        <tissue evidence="1">Leaf</tissue>
    </source>
</reference>
<dbReference type="Proteomes" id="UP001237642">
    <property type="component" value="Unassembled WGS sequence"/>
</dbReference>
<proteinExistence type="predicted"/>
<keyword evidence="2" id="KW-1185">Reference proteome</keyword>
<dbReference type="EMBL" id="JAUIZM010000005">
    <property type="protein sequence ID" value="KAK1381996.1"/>
    <property type="molecule type" value="Genomic_DNA"/>
</dbReference>
<sequence length="117" mass="13070">MVCTSIPDLPSTENSHDWLELPPKLTASILVRLGDILFKVEEMTRKALDLSAGQLKEFSINYFATEDLLLYVTNRDINSFDYGDCSGGCDIDDYCDYGDYSGGSDIDSPRSNYMDSD</sequence>
<accession>A0AAD8IAH0</accession>
<comment type="caution">
    <text evidence="1">The sequence shown here is derived from an EMBL/GenBank/DDBJ whole genome shotgun (WGS) entry which is preliminary data.</text>
</comment>
<protein>
    <submittedName>
        <fullName evidence="1">Uncharacterized protein</fullName>
    </submittedName>
</protein>